<dbReference type="CDD" id="cd02194">
    <property type="entry name" value="ThiL"/>
    <property type="match status" value="1"/>
</dbReference>
<dbReference type="NCBIfam" id="TIGR01379">
    <property type="entry name" value="thiL"/>
    <property type="match status" value="1"/>
</dbReference>
<feature type="binding site" evidence="2">
    <location>
        <position position="33"/>
    </location>
    <ligand>
        <name>Mg(2+)</name>
        <dbReference type="ChEBI" id="CHEBI:18420"/>
        <label>3</label>
    </ligand>
</feature>
<dbReference type="Gene3D" id="3.90.650.10">
    <property type="entry name" value="PurM-like C-terminal domain"/>
    <property type="match status" value="1"/>
</dbReference>
<comment type="miscellaneous">
    <text evidence="2">Reaction mechanism of ThiL seems to utilize a direct, inline transfer of the gamma-phosphate of ATP to TMP rather than a phosphorylated enzyme intermediate.</text>
</comment>
<evidence type="ECO:0000313" key="5">
    <source>
        <dbReference type="EMBL" id="SPQ01784.1"/>
    </source>
</evidence>
<name>A0A2U3QK47_9BACT</name>
<dbReference type="Pfam" id="PF02769">
    <property type="entry name" value="AIRS_C"/>
    <property type="match status" value="1"/>
</dbReference>
<feature type="domain" description="PurM-like N-terminal" evidence="3">
    <location>
        <begin position="31"/>
        <end position="141"/>
    </location>
</feature>
<dbReference type="Pfam" id="PF00586">
    <property type="entry name" value="AIRS"/>
    <property type="match status" value="1"/>
</dbReference>
<keyword evidence="2" id="KW-0547">Nucleotide-binding</keyword>
<feature type="domain" description="PurM-like C-terminal" evidence="4">
    <location>
        <begin position="155"/>
        <end position="269"/>
    </location>
</feature>
<evidence type="ECO:0000259" key="3">
    <source>
        <dbReference type="Pfam" id="PF00586"/>
    </source>
</evidence>
<dbReference type="PANTHER" id="PTHR30270:SF0">
    <property type="entry name" value="THIAMINE-MONOPHOSPHATE KINASE"/>
    <property type="match status" value="1"/>
</dbReference>
<feature type="binding site" evidence="2">
    <location>
        <position position="278"/>
    </location>
    <ligand>
        <name>substrate</name>
    </ligand>
</feature>
<keyword evidence="2 5" id="KW-0418">Kinase</keyword>
<comment type="similarity">
    <text evidence="2">Belongs to the thiamine-monophosphate kinase family.</text>
</comment>
<feature type="binding site" evidence="2">
    <location>
        <position position="228"/>
    </location>
    <ligand>
        <name>Mg(2+)</name>
        <dbReference type="ChEBI" id="CHEBI:18420"/>
        <label>5</label>
    </ligand>
</feature>
<comment type="caution">
    <text evidence="2">Lacks conserved residue(s) required for the propagation of feature annotation.</text>
</comment>
<dbReference type="EMBL" id="OUUY01000119">
    <property type="protein sequence ID" value="SPQ01784.1"/>
    <property type="molecule type" value="Genomic_DNA"/>
</dbReference>
<comment type="catalytic activity">
    <reaction evidence="2">
        <text>thiamine phosphate + ATP = thiamine diphosphate + ADP</text>
        <dbReference type="Rhea" id="RHEA:15913"/>
        <dbReference type="ChEBI" id="CHEBI:30616"/>
        <dbReference type="ChEBI" id="CHEBI:37575"/>
        <dbReference type="ChEBI" id="CHEBI:58937"/>
        <dbReference type="ChEBI" id="CHEBI:456216"/>
        <dbReference type="EC" id="2.7.4.16"/>
    </reaction>
</comment>
<dbReference type="GO" id="GO:0009228">
    <property type="term" value="P:thiamine biosynthetic process"/>
    <property type="evidence" value="ECO:0007669"/>
    <property type="project" value="UniProtKB-KW"/>
</dbReference>
<evidence type="ECO:0000259" key="4">
    <source>
        <dbReference type="Pfam" id="PF02769"/>
    </source>
</evidence>
<dbReference type="GO" id="GO:0005524">
    <property type="term" value="F:ATP binding"/>
    <property type="evidence" value="ECO:0007669"/>
    <property type="project" value="UniProtKB-UniRule"/>
</dbReference>
<feature type="binding site" evidence="2">
    <location>
        <position position="49"/>
    </location>
    <ligand>
        <name>Mg(2+)</name>
        <dbReference type="ChEBI" id="CHEBI:18420"/>
        <label>2</label>
    </ligand>
</feature>
<dbReference type="SUPFAM" id="SSF56042">
    <property type="entry name" value="PurM C-terminal domain-like"/>
    <property type="match status" value="1"/>
</dbReference>
<dbReference type="Gene3D" id="3.30.1330.10">
    <property type="entry name" value="PurM-like, N-terminal domain"/>
    <property type="match status" value="1"/>
</dbReference>
<sequence length="327" mass="36008">MRLSEAGELRLVDLLKRRFVKNARGVVLGIGDDSAVIRPRLKNMLLTTDMMVEGVHFDLGWITPFQLGYKLVSVNVSDIYAMGGHPEFMLLDFAAPGYFKQEQFDSLLKGIETALKTYKLSLIGGDISAAERLILSATVTGHTAKILRRSGANIGDFIYVTGNLGDSACGLEVLKRIGRTVMIEKNEKIDFGPGRKTVGPLVRRHLMPVARDPQRFSRRATAMIDISDGLFIDLSRLCKESGVGANIYAGKIPISEELRRTSEYLSLSPLDLAVGGGEDYELLFTAPSDIKIDAFCIGEITGGQLRVIDQKGKNKKINIKGYRHFAL</sequence>
<feature type="binding site" evidence="2">
    <location>
        <position position="149"/>
    </location>
    <ligand>
        <name>ATP</name>
        <dbReference type="ChEBI" id="CHEBI:30616"/>
    </ligand>
</feature>
<evidence type="ECO:0000313" key="6">
    <source>
        <dbReference type="Proteomes" id="UP000245125"/>
    </source>
</evidence>
<feature type="binding site" evidence="2">
    <location>
        <position position="227"/>
    </location>
    <ligand>
        <name>ATP</name>
        <dbReference type="ChEBI" id="CHEBI:30616"/>
    </ligand>
</feature>
<feature type="binding site" evidence="2">
    <location>
        <position position="56"/>
    </location>
    <ligand>
        <name>substrate</name>
    </ligand>
</feature>
<feature type="binding site" evidence="2">
    <location>
        <position position="49"/>
    </location>
    <ligand>
        <name>Mg(2+)</name>
        <dbReference type="ChEBI" id="CHEBI:18420"/>
        <label>1</label>
    </ligand>
</feature>
<dbReference type="UniPathway" id="UPA00060">
    <property type="reaction ID" value="UER00142"/>
</dbReference>
<keyword evidence="2 5" id="KW-0808">Transferase</keyword>
<keyword evidence="1 2" id="KW-0784">Thiamine biosynthesis</keyword>
<comment type="pathway">
    <text evidence="2">Cofactor biosynthesis; thiamine diphosphate biosynthesis; thiamine diphosphate from thiamine phosphate: step 1/1.</text>
</comment>
<dbReference type="InterPro" id="IPR036676">
    <property type="entry name" value="PurM-like_C_sf"/>
</dbReference>
<dbReference type="PIRSF" id="PIRSF005303">
    <property type="entry name" value="Thiam_monoph_kin"/>
    <property type="match status" value="1"/>
</dbReference>
<evidence type="ECO:0000256" key="2">
    <source>
        <dbReference type="HAMAP-Rule" id="MF_02128"/>
    </source>
</evidence>
<feature type="binding site" evidence="2">
    <location>
        <position position="48"/>
    </location>
    <ligand>
        <name>Mg(2+)</name>
        <dbReference type="ChEBI" id="CHEBI:18420"/>
        <label>1</label>
    </ligand>
</feature>
<feature type="binding site" evidence="2">
    <location>
        <position position="78"/>
    </location>
    <ligand>
        <name>Mg(2+)</name>
        <dbReference type="ChEBI" id="CHEBI:18420"/>
        <label>4</label>
    </ligand>
</feature>
<gene>
    <name evidence="2 5" type="primary">thiL</name>
    <name evidence="5" type="ORF">NBG4_70047</name>
</gene>
<organism evidence="5 6">
    <name type="scientific">Candidatus Sulfobium mesophilum</name>
    <dbReference type="NCBI Taxonomy" id="2016548"/>
    <lineage>
        <taxon>Bacteria</taxon>
        <taxon>Pseudomonadati</taxon>
        <taxon>Nitrospirota</taxon>
        <taxon>Nitrospiria</taxon>
        <taxon>Nitrospirales</taxon>
        <taxon>Nitrospiraceae</taxon>
        <taxon>Candidatus Sulfobium</taxon>
    </lineage>
</organism>
<dbReference type="InterPro" id="IPR016188">
    <property type="entry name" value="PurM-like_N"/>
</dbReference>
<keyword evidence="2" id="KW-0460">Magnesium</keyword>
<dbReference type="GO" id="GO:0000287">
    <property type="term" value="F:magnesium ion binding"/>
    <property type="evidence" value="ECO:0007669"/>
    <property type="project" value="UniProtKB-UniRule"/>
</dbReference>
<feature type="binding site" evidence="2">
    <location>
        <position position="78"/>
    </location>
    <ligand>
        <name>Mg(2+)</name>
        <dbReference type="ChEBI" id="CHEBI:18420"/>
        <label>2</label>
    </ligand>
</feature>
<reference evidence="6" key="1">
    <citation type="submission" date="2018-03" db="EMBL/GenBank/DDBJ databases">
        <authorList>
            <person name="Zecchin S."/>
        </authorList>
    </citation>
    <scope>NUCLEOTIDE SEQUENCE [LARGE SCALE GENOMIC DNA]</scope>
</reference>
<feature type="binding site" evidence="2">
    <location>
        <position position="322"/>
    </location>
    <ligand>
        <name>substrate</name>
    </ligand>
</feature>
<feature type="binding site" evidence="2">
    <location>
        <position position="47"/>
    </location>
    <ligand>
        <name>Mg(2+)</name>
        <dbReference type="ChEBI" id="CHEBI:18420"/>
        <label>4</label>
    </ligand>
</feature>
<keyword evidence="6" id="KW-1185">Reference proteome</keyword>
<dbReference type="InterPro" id="IPR036921">
    <property type="entry name" value="PurM-like_N_sf"/>
</dbReference>
<dbReference type="GO" id="GO:0009030">
    <property type="term" value="F:thiamine-phosphate kinase activity"/>
    <property type="evidence" value="ECO:0007669"/>
    <property type="project" value="UniProtKB-UniRule"/>
</dbReference>
<feature type="binding site" evidence="2">
    <location>
        <begin position="125"/>
        <end position="126"/>
    </location>
    <ligand>
        <name>ATP</name>
        <dbReference type="ChEBI" id="CHEBI:30616"/>
    </ligand>
</feature>
<keyword evidence="2" id="KW-0479">Metal-binding</keyword>
<dbReference type="AlphaFoldDB" id="A0A2U3QK47"/>
<dbReference type="Proteomes" id="UP000245125">
    <property type="component" value="Unassembled WGS sequence"/>
</dbReference>
<dbReference type="OrthoDB" id="9802811at2"/>
<comment type="function">
    <text evidence="2">Catalyzes the ATP-dependent phosphorylation of thiamine-monophosphate (TMP) to form thiamine-pyrophosphate (TPP), the active form of vitamin B1.</text>
</comment>
<dbReference type="PANTHER" id="PTHR30270">
    <property type="entry name" value="THIAMINE-MONOPHOSPHATE KINASE"/>
    <property type="match status" value="1"/>
</dbReference>
<keyword evidence="2" id="KW-0067">ATP-binding</keyword>
<dbReference type="SUPFAM" id="SSF55326">
    <property type="entry name" value="PurM N-terminal domain-like"/>
    <property type="match status" value="1"/>
</dbReference>
<feature type="binding site" evidence="2">
    <location>
        <position position="78"/>
    </location>
    <ligand>
        <name>Mg(2+)</name>
        <dbReference type="ChEBI" id="CHEBI:18420"/>
        <label>3</label>
    </ligand>
</feature>
<feature type="binding site" evidence="2">
    <location>
        <position position="33"/>
    </location>
    <ligand>
        <name>Mg(2+)</name>
        <dbReference type="ChEBI" id="CHEBI:18420"/>
        <label>4</label>
    </ligand>
</feature>
<proteinExistence type="inferred from homology"/>
<dbReference type="GO" id="GO:0009229">
    <property type="term" value="P:thiamine diphosphate biosynthetic process"/>
    <property type="evidence" value="ECO:0007669"/>
    <property type="project" value="UniProtKB-UniRule"/>
</dbReference>
<dbReference type="InterPro" id="IPR006283">
    <property type="entry name" value="ThiL-like"/>
</dbReference>
<accession>A0A2U3QK47</accession>
<feature type="binding site" evidence="2">
    <location>
        <position position="126"/>
    </location>
    <ligand>
        <name>Mg(2+)</name>
        <dbReference type="ChEBI" id="CHEBI:18420"/>
        <label>1</label>
    </ligand>
</feature>
<dbReference type="InterPro" id="IPR010918">
    <property type="entry name" value="PurM-like_C_dom"/>
</dbReference>
<evidence type="ECO:0000256" key="1">
    <source>
        <dbReference type="ARBA" id="ARBA00022977"/>
    </source>
</evidence>
<dbReference type="EC" id="2.7.4.16" evidence="2"/>
<feature type="binding site" evidence="2">
    <location>
        <position position="225"/>
    </location>
    <ligand>
        <name>Mg(2+)</name>
        <dbReference type="ChEBI" id="CHEBI:18420"/>
        <label>3</label>
    </ligand>
</feature>
<dbReference type="HAMAP" id="MF_02128">
    <property type="entry name" value="TMP_kinase"/>
    <property type="match status" value="1"/>
</dbReference>
<protein>
    <recommendedName>
        <fullName evidence="2">Thiamine-monophosphate kinase</fullName>
        <shortName evidence="2">TMP kinase</shortName>
        <shortName evidence="2">Thiamine-phosphate kinase</shortName>
        <ecNumber evidence="2">2.7.4.16</ecNumber>
    </recommendedName>
</protein>